<dbReference type="SUPFAM" id="SSF47565">
    <property type="entry name" value="Insect pheromone/odorant-binding proteins"/>
    <property type="match status" value="1"/>
</dbReference>
<dbReference type="VEuPathDB" id="VectorBase:MDOA003694"/>
<evidence type="ECO:0000256" key="1">
    <source>
        <dbReference type="ARBA" id="ARBA00022729"/>
    </source>
</evidence>
<evidence type="ECO:0000313" key="2">
    <source>
        <dbReference type="EnsemblMetazoa" id="MDOA003694-PA"/>
    </source>
</evidence>
<dbReference type="Gene3D" id="1.10.238.20">
    <property type="entry name" value="Pheromone/general odorant binding protein domain"/>
    <property type="match status" value="1"/>
</dbReference>
<dbReference type="InterPro" id="IPR036728">
    <property type="entry name" value="PBP_GOBP_sf"/>
</dbReference>
<dbReference type="PANTHER" id="PTHR11857:SF42">
    <property type="entry name" value="GENERAL ODORANT-BINDING PROTEIN 19D-RELATED"/>
    <property type="match status" value="1"/>
</dbReference>
<accession>A0A1I8MD62</accession>
<dbReference type="Pfam" id="PF01395">
    <property type="entry name" value="PBP_GOBP"/>
    <property type="match status" value="1"/>
</dbReference>
<dbReference type="GO" id="GO:0005615">
    <property type="term" value="C:extracellular space"/>
    <property type="evidence" value="ECO:0007669"/>
    <property type="project" value="TreeGrafter"/>
</dbReference>
<proteinExistence type="predicted"/>
<dbReference type="VEuPathDB" id="VectorBase:MDOMA2_020416"/>
<keyword evidence="1" id="KW-0732">Signal</keyword>
<name>A0A1I8MD62_MUSDO</name>
<dbReference type="SMART" id="SM00708">
    <property type="entry name" value="PhBP"/>
    <property type="match status" value="1"/>
</dbReference>
<dbReference type="GO" id="GO:0005549">
    <property type="term" value="F:odorant binding"/>
    <property type="evidence" value="ECO:0007669"/>
    <property type="project" value="InterPro"/>
</dbReference>
<organism evidence="2">
    <name type="scientific">Musca domestica</name>
    <name type="common">House fly</name>
    <dbReference type="NCBI Taxonomy" id="7370"/>
    <lineage>
        <taxon>Eukaryota</taxon>
        <taxon>Metazoa</taxon>
        <taxon>Ecdysozoa</taxon>
        <taxon>Arthropoda</taxon>
        <taxon>Hexapoda</taxon>
        <taxon>Insecta</taxon>
        <taxon>Pterygota</taxon>
        <taxon>Neoptera</taxon>
        <taxon>Endopterygota</taxon>
        <taxon>Diptera</taxon>
        <taxon>Brachycera</taxon>
        <taxon>Muscomorpha</taxon>
        <taxon>Muscoidea</taxon>
        <taxon>Muscidae</taxon>
        <taxon>Musca</taxon>
    </lineage>
</organism>
<sequence>MKFLASIVVLALAVGYIKSEELTKENAIAVAAACKEEQGASDDDVEALKNHEAPSTHEGKCMAACIMEKFGVLADGKMVKEKAIEVGIALFGDDEAKATAIVEACESLEVDDDHCEAAVQYGACLKEHALAH</sequence>
<dbReference type="eggNOG" id="ENOG502T2AN">
    <property type="taxonomic scope" value="Eukaryota"/>
</dbReference>
<dbReference type="CDD" id="cd23992">
    <property type="entry name" value="PBP_GOBP"/>
    <property type="match status" value="1"/>
</dbReference>
<dbReference type="PANTHER" id="PTHR11857">
    <property type="entry name" value="ODORANT BINDING PROTEIN-RELATED"/>
    <property type="match status" value="1"/>
</dbReference>
<dbReference type="InterPro" id="IPR006170">
    <property type="entry name" value="PBP/GOBP"/>
</dbReference>
<dbReference type="EnsemblMetazoa" id="MDOA003694-RA">
    <property type="protein sequence ID" value="MDOA003694-PA"/>
    <property type="gene ID" value="MDOA003694"/>
</dbReference>
<dbReference type="GO" id="GO:0007608">
    <property type="term" value="P:sensory perception of smell"/>
    <property type="evidence" value="ECO:0007669"/>
    <property type="project" value="TreeGrafter"/>
</dbReference>
<dbReference type="AlphaFoldDB" id="A0A1I8MD62"/>
<reference evidence="2" key="1">
    <citation type="submission" date="2020-05" db="UniProtKB">
        <authorList>
            <consortium name="EnsemblMetazoa"/>
        </authorList>
    </citation>
    <scope>IDENTIFICATION</scope>
    <source>
        <strain evidence="2">Aabys</strain>
    </source>
</reference>
<protein>
    <recommendedName>
        <fullName evidence="3">PBP/GOBP family protein</fullName>
    </recommendedName>
</protein>
<evidence type="ECO:0008006" key="3">
    <source>
        <dbReference type="Google" id="ProtNLM"/>
    </source>
</evidence>